<accession>A0A2T6AYJ0</accession>
<keyword evidence="1" id="KW-0732">Signal</keyword>
<dbReference type="OrthoDB" id="9792179at2"/>
<reference evidence="2 3" key="1">
    <citation type="submission" date="2018-04" db="EMBL/GenBank/DDBJ databases">
        <title>Genomic Encyclopedia of Archaeal and Bacterial Type Strains, Phase II (KMG-II): from individual species to whole genera.</title>
        <authorList>
            <person name="Goeker M."/>
        </authorList>
    </citation>
    <scope>NUCLEOTIDE SEQUENCE [LARGE SCALE GENOMIC DNA]</scope>
    <source>
        <strain evidence="2 3">DSM 29329</strain>
    </source>
</reference>
<dbReference type="AlphaFoldDB" id="A0A2T6AYJ0"/>
<feature type="chain" id="PRO_5015425374" evidence="1">
    <location>
        <begin position="22"/>
        <end position="220"/>
    </location>
</feature>
<keyword evidence="3" id="KW-1185">Reference proteome</keyword>
<dbReference type="SUPFAM" id="SSF53300">
    <property type="entry name" value="vWA-like"/>
    <property type="match status" value="1"/>
</dbReference>
<dbReference type="Pfam" id="PF06707">
    <property type="entry name" value="DUF1194"/>
    <property type="match status" value="1"/>
</dbReference>
<name>A0A2T6AYJ0_9RHOB</name>
<dbReference type="RefSeq" id="WP_107975741.1">
    <property type="nucleotide sequence ID" value="NZ_BMEZ01000009.1"/>
</dbReference>
<evidence type="ECO:0000313" key="2">
    <source>
        <dbReference type="EMBL" id="PTX48875.1"/>
    </source>
</evidence>
<dbReference type="Gene3D" id="3.40.50.410">
    <property type="entry name" value="von Willebrand factor, type A domain"/>
    <property type="match status" value="1"/>
</dbReference>
<dbReference type="Proteomes" id="UP000244069">
    <property type="component" value="Unassembled WGS sequence"/>
</dbReference>
<proteinExistence type="predicted"/>
<evidence type="ECO:0000313" key="3">
    <source>
        <dbReference type="Proteomes" id="UP000244069"/>
    </source>
</evidence>
<feature type="signal peptide" evidence="1">
    <location>
        <begin position="1"/>
        <end position="21"/>
    </location>
</feature>
<protein>
    <submittedName>
        <fullName evidence="2">Ca-activated chloride channel family protein</fullName>
    </submittedName>
</protein>
<dbReference type="InterPro" id="IPR036465">
    <property type="entry name" value="vWFA_dom_sf"/>
</dbReference>
<comment type="caution">
    <text evidence="2">The sequence shown here is derived from an EMBL/GenBank/DDBJ whole genome shotgun (WGS) entry which is preliminary data.</text>
</comment>
<dbReference type="InterPro" id="IPR010607">
    <property type="entry name" value="DUF1194"/>
</dbReference>
<dbReference type="EMBL" id="QBKN01000008">
    <property type="protein sequence ID" value="PTX48875.1"/>
    <property type="molecule type" value="Genomic_DNA"/>
</dbReference>
<evidence type="ECO:0000256" key="1">
    <source>
        <dbReference type="SAM" id="SignalP"/>
    </source>
</evidence>
<gene>
    <name evidence="2" type="ORF">C8N44_108153</name>
</gene>
<organism evidence="2 3">
    <name type="scientific">Allosediminivita pacifica</name>
    <dbReference type="NCBI Taxonomy" id="1267769"/>
    <lineage>
        <taxon>Bacteria</taxon>
        <taxon>Pseudomonadati</taxon>
        <taxon>Pseudomonadota</taxon>
        <taxon>Alphaproteobacteria</taxon>
        <taxon>Rhodobacterales</taxon>
        <taxon>Paracoccaceae</taxon>
        <taxon>Allosediminivita</taxon>
    </lineage>
</organism>
<sequence>MNVAPAALCLAAITAASPLGACQTALLLAMDVSNSVDAGEFRLQTEGLAAALQDPEITEILVRDRVSLSVLQWSGIPDQEISIGWTTIYSPAQVAALAQQVRDMPRAFILSDTAPAEALIAALAHITQGPDCVRRVIDLSGDGTPNALGGAEVRHLRRRAERAGVTINGLAIESLGLAITNFYHRQVITGDGFVETARGYRDYARAIRRKMLREISRVFG</sequence>